<dbReference type="STRING" id="596152.DesU5LDRAFT_3101"/>
<feature type="compositionally biased region" description="Polar residues" evidence="1">
    <location>
        <begin position="100"/>
        <end position="110"/>
    </location>
</feature>
<feature type="region of interest" description="Disordered" evidence="1">
    <location>
        <begin position="80"/>
        <end position="110"/>
    </location>
</feature>
<accession>I2Q4N0</accession>
<proteinExistence type="predicted"/>
<protein>
    <submittedName>
        <fullName evidence="2">Uncharacterized protein</fullName>
    </submittedName>
</protein>
<dbReference type="AlphaFoldDB" id="I2Q4N0"/>
<reference evidence="2" key="1">
    <citation type="submission" date="2011-11" db="EMBL/GenBank/DDBJ databases">
        <title>Improved High-Quality Draft sequence of Desulfovibrio sp. U5L.</title>
        <authorList>
            <consortium name="US DOE Joint Genome Institute"/>
            <person name="Lucas S."/>
            <person name="Han J."/>
            <person name="Lapidus A."/>
            <person name="Cheng J.-F."/>
            <person name="Goodwin L."/>
            <person name="Pitluck S."/>
            <person name="Peters L."/>
            <person name="Ovchinnikova G."/>
            <person name="Held B."/>
            <person name="Detter J.C."/>
            <person name="Han C."/>
            <person name="Tapia R."/>
            <person name="Land M."/>
            <person name="Hauser L."/>
            <person name="Kyrpides N."/>
            <person name="Ivanova N."/>
            <person name="Pagani I."/>
            <person name="Gabster J."/>
            <person name="Walker C."/>
            <person name="Stolyar S."/>
            <person name="Stahl D."/>
            <person name="Arkin A."/>
            <person name="Dehal P."/>
            <person name="Hazen T."/>
            <person name="Woyke T."/>
        </authorList>
    </citation>
    <scope>NUCLEOTIDE SEQUENCE [LARGE SCALE GENOMIC DNA]</scope>
    <source>
        <strain evidence="2">U5L</strain>
    </source>
</reference>
<gene>
    <name evidence="2" type="ORF">DesU5LDRAFT_3101</name>
</gene>
<sequence>MLFDAFGTLCRIESPRLPYRSILKRWEKGASERYIEEYIPRLKHAKRETDRARFLQKRTIAHRIMATIRARDIADFRRKREGEGVSGITPHRRRMRGTDCSANNQRSERT</sequence>
<dbReference type="EMBL" id="JH600068">
    <property type="protein sequence ID" value="EIG54736.1"/>
    <property type="molecule type" value="Genomic_DNA"/>
</dbReference>
<organism evidence="2">
    <name type="scientific">Desulfovibrio sp. U5L</name>
    <dbReference type="NCBI Taxonomy" id="596152"/>
    <lineage>
        <taxon>Bacteria</taxon>
        <taxon>Pseudomonadati</taxon>
        <taxon>Thermodesulfobacteriota</taxon>
        <taxon>Desulfovibrionia</taxon>
        <taxon>Desulfovibrionales</taxon>
        <taxon>Desulfovibrionaceae</taxon>
        <taxon>Desulfovibrio</taxon>
    </lineage>
</organism>
<evidence type="ECO:0000313" key="2">
    <source>
        <dbReference type="EMBL" id="EIG54736.1"/>
    </source>
</evidence>
<evidence type="ECO:0000256" key="1">
    <source>
        <dbReference type="SAM" id="MobiDB-lite"/>
    </source>
</evidence>
<name>I2Q4N0_9BACT</name>
<dbReference type="HOGENOM" id="CLU_2166934_0_0_7"/>